<dbReference type="AlphaFoldDB" id="A0A4Y2G8W9"/>
<dbReference type="Proteomes" id="UP000499080">
    <property type="component" value="Unassembled WGS sequence"/>
</dbReference>
<proteinExistence type="predicted"/>
<comment type="caution">
    <text evidence="1">The sequence shown here is derived from an EMBL/GenBank/DDBJ whole genome shotgun (WGS) entry which is preliminary data.</text>
</comment>
<name>A0A4Y2G8W9_ARAVE</name>
<keyword evidence="2" id="KW-1185">Reference proteome</keyword>
<dbReference type="EMBL" id="BGPR01001291">
    <property type="protein sequence ID" value="GBM50282.1"/>
    <property type="molecule type" value="Genomic_DNA"/>
</dbReference>
<protein>
    <submittedName>
        <fullName evidence="1">Uncharacterized protein</fullName>
    </submittedName>
</protein>
<sequence>MMGRFDCIIGKEKIRKKWKKVRRKSGVWAVSLPLLLPVFVRGEVVDKSPDLMPSKESKKKYQTVFTKAYSEKYSFIITSRKAANESCNGYVNLARNTQIWTERKNVVNSPCEVKGADGKLVVPSHVMVR</sequence>
<evidence type="ECO:0000313" key="1">
    <source>
        <dbReference type="EMBL" id="GBM50282.1"/>
    </source>
</evidence>
<gene>
    <name evidence="1" type="ORF">AVEN_228240_1</name>
</gene>
<reference evidence="1 2" key="1">
    <citation type="journal article" date="2019" name="Sci. Rep.">
        <title>Orb-weaving spider Araneus ventricosus genome elucidates the spidroin gene catalogue.</title>
        <authorList>
            <person name="Kono N."/>
            <person name="Nakamura H."/>
            <person name="Ohtoshi R."/>
            <person name="Moran D.A.P."/>
            <person name="Shinohara A."/>
            <person name="Yoshida Y."/>
            <person name="Fujiwara M."/>
            <person name="Mori M."/>
            <person name="Tomita M."/>
            <person name="Arakawa K."/>
        </authorList>
    </citation>
    <scope>NUCLEOTIDE SEQUENCE [LARGE SCALE GENOMIC DNA]</scope>
</reference>
<evidence type="ECO:0000313" key="2">
    <source>
        <dbReference type="Proteomes" id="UP000499080"/>
    </source>
</evidence>
<organism evidence="1 2">
    <name type="scientific">Araneus ventricosus</name>
    <name type="common">Orbweaver spider</name>
    <name type="synonym">Epeira ventricosa</name>
    <dbReference type="NCBI Taxonomy" id="182803"/>
    <lineage>
        <taxon>Eukaryota</taxon>
        <taxon>Metazoa</taxon>
        <taxon>Ecdysozoa</taxon>
        <taxon>Arthropoda</taxon>
        <taxon>Chelicerata</taxon>
        <taxon>Arachnida</taxon>
        <taxon>Araneae</taxon>
        <taxon>Araneomorphae</taxon>
        <taxon>Entelegynae</taxon>
        <taxon>Araneoidea</taxon>
        <taxon>Araneidae</taxon>
        <taxon>Araneus</taxon>
    </lineage>
</organism>
<accession>A0A4Y2G8W9</accession>